<dbReference type="SMART" id="SM00382">
    <property type="entry name" value="AAA"/>
    <property type="match status" value="1"/>
</dbReference>
<keyword evidence="6" id="KW-0238">DNA-binding</keyword>
<dbReference type="InterPro" id="IPR025944">
    <property type="entry name" value="Sigma_54_int_dom_CS"/>
</dbReference>
<dbReference type="FunFam" id="3.40.50.300:FF:000006">
    <property type="entry name" value="DNA-binding transcriptional regulator NtrC"/>
    <property type="match status" value="1"/>
</dbReference>
<feature type="domain" description="Response regulatory" evidence="11">
    <location>
        <begin position="10"/>
        <end position="126"/>
    </location>
</feature>
<evidence type="ECO:0000256" key="7">
    <source>
        <dbReference type="ARBA" id="ARBA00023163"/>
    </source>
</evidence>
<evidence type="ECO:0000313" key="12">
    <source>
        <dbReference type="EMBL" id="MDO6673668.1"/>
    </source>
</evidence>
<dbReference type="InterPro" id="IPR001789">
    <property type="entry name" value="Sig_transdc_resp-reg_receiver"/>
</dbReference>
<evidence type="ECO:0000256" key="3">
    <source>
        <dbReference type="ARBA" id="ARBA00022840"/>
    </source>
</evidence>
<dbReference type="SMART" id="SM00448">
    <property type="entry name" value="REC"/>
    <property type="match status" value="1"/>
</dbReference>
<organism evidence="12 13">
    <name type="scientific">Cobetia amphilecti</name>
    <dbReference type="NCBI Taxonomy" id="1055104"/>
    <lineage>
        <taxon>Bacteria</taxon>
        <taxon>Pseudomonadati</taxon>
        <taxon>Pseudomonadota</taxon>
        <taxon>Gammaproteobacteria</taxon>
        <taxon>Oceanospirillales</taxon>
        <taxon>Halomonadaceae</taxon>
        <taxon>Cobetia</taxon>
    </lineage>
</organism>
<keyword evidence="3" id="KW-0067">ATP-binding</keyword>
<feature type="modified residue" description="4-aspartylphosphate" evidence="8">
    <location>
        <position position="61"/>
    </location>
</feature>
<dbReference type="GO" id="GO:0000160">
    <property type="term" value="P:phosphorelay signal transduction system"/>
    <property type="evidence" value="ECO:0007669"/>
    <property type="project" value="UniProtKB-KW"/>
</dbReference>
<keyword evidence="1 8" id="KW-0597">Phosphoprotein</keyword>
<keyword evidence="4" id="KW-0902">Two-component regulatory system</keyword>
<dbReference type="InterPro" id="IPR011006">
    <property type="entry name" value="CheY-like_superfamily"/>
</dbReference>
<sequence>MSDVTNTDMQVLVVDDEPHLRDSLSQSLMLADYRTRPLASAEQALAILRAEAPFEGVVVTDIRMPGMDGLSLLHAAHAVDDELPVIVMTGHGDIDTAVAAMQAGAWDFIEKPFDRERMLDGVRRAVAARRLALENRSLREQLDTQRNSAGPRLVGSSDIMQRLDAQVSRLAAVDADTLLYGETGAGKDRVARCLHERSARASKPFVALNCGGMPETLIESELFGHEKGAFTGASERRIGKLEHADGGTLFLDEIESMPMSLQIKLLRVLQERSIERLGSNTPRPIDIRVIAATKRDLREAASAGEFREDLYYRLNVVTLYLPPLREHAEDILQLFRHFAILASERTSLEVPPLDATTLQALLAHDWPGNVRELRNCAERHVLLGGLEGNIGDSMAEGRPLTAGTSGPAVDSPEATREADREGITAGTGERHASGAPRESGELGELEHNVKAATQAQSLPQRMEAFEAALIREALAASKGQVVMACERLGLPRKTLYDKLKKHGLSAEPYRA</sequence>
<dbReference type="PROSITE" id="PS00688">
    <property type="entry name" value="SIGMA54_INTERACT_3"/>
    <property type="match status" value="1"/>
</dbReference>
<dbReference type="Proteomes" id="UP001170481">
    <property type="component" value="Unassembled WGS sequence"/>
</dbReference>
<dbReference type="GO" id="GO:0043565">
    <property type="term" value="F:sequence-specific DNA binding"/>
    <property type="evidence" value="ECO:0007669"/>
    <property type="project" value="InterPro"/>
</dbReference>
<dbReference type="InterPro" id="IPR058031">
    <property type="entry name" value="AAA_lid_NorR"/>
</dbReference>
<dbReference type="GO" id="GO:0005524">
    <property type="term" value="F:ATP binding"/>
    <property type="evidence" value="ECO:0007669"/>
    <property type="project" value="UniProtKB-KW"/>
</dbReference>
<dbReference type="GO" id="GO:0006355">
    <property type="term" value="P:regulation of DNA-templated transcription"/>
    <property type="evidence" value="ECO:0007669"/>
    <property type="project" value="InterPro"/>
</dbReference>
<dbReference type="InterPro" id="IPR003593">
    <property type="entry name" value="AAA+_ATPase"/>
</dbReference>
<dbReference type="EMBL" id="JAUORK010000030">
    <property type="protein sequence ID" value="MDO6673668.1"/>
    <property type="molecule type" value="Genomic_DNA"/>
</dbReference>
<dbReference type="AlphaFoldDB" id="A0AAP4U4B8"/>
<dbReference type="FunFam" id="3.40.50.2300:FF:000018">
    <property type="entry name" value="DNA-binding transcriptional regulator NtrC"/>
    <property type="match status" value="1"/>
</dbReference>
<evidence type="ECO:0000259" key="11">
    <source>
        <dbReference type="PROSITE" id="PS50110"/>
    </source>
</evidence>
<name>A0AAP4U4B8_9GAMM</name>
<evidence type="ECO:0000256" key="8">
    <source>
        <dbReference type="PROSITE-ProRule" id="PRU00169"/>
    </source>
</evidence>
<comment type="caution">
    <text evidence="12">The sequence shown here is derived from an EMBL/GenBank/DDBJ whole genome shotgun (WGS) entry which is preliminary data.</text>
</comment>
<dbReference type="PANTHER" id="PTHR32071">
    <property type="entry name" value="TRANSCRIPTIONAL REGULATORY PROTEIN"/>
    <property type="match status" value="1"/>
</dbReference>
<dbReference type="SUPFAM" id="SSF52172">
    <property type="entry name" value="CheY-like"/>
    <property type="match status" value="1"/>
</dbReference>
<evidence type="ECO:0000259" key="10">
    <source>
        <dbReference type="PROSITE" id="PS50045"/>
    </source>
</evidence>
<evidence type="ECO:0000256" key="2">
    <source>
        <dbReference type="ARBA" id="ARBA00022741"/>
    </source>
</evidence>
<dbReference type="RefSeq" id="WP_054556320.1">
    <property type="nucleotide sequence ID" value="NZ_JAUORK010000030.1"/>
</dbReference>
<protein>
    <submittedName>
        <fullName evidence="12">Sigma-54 dependent transcriptional regulator</fullName>
    </submittedName>
</protein>
<dbReference type="InterPro" id="IPR027417">
    <property type="entry name" value="P-loop_NTPase"/>
</dbReference>
<keyword evidence="5" id="KW-0805">Transcription regulation</keyword>
<dbReference type="InterPro" id="IPR002197">
    <property type="entry name" value="HTH_Fis"/>
</dbReference>
<dbReference type="PROSITE" id="PS00676">
    <property type="entry name" value="SIGMA54_INTERACT_2"/>
    <property type="match status" value="1"/>
</dbReference>
<keyword evidence="2" id="KW-0547">Nucleotide-binding</keyword>
<dbReference type="PROSITE" id="PS50110">
    <property type="entry name" value="RESPONSE_REGULATORY"/>
    <property type="match status" value="1"/>
</dbReference>
<evidence type="ECO:0000313" key="13">
    <source>
        <dbReference type="Proteomes" id="UP001170481"/>
    </source>
</evidence>
<dbReference type="InterPro" id="IPR025943">
    <property type="entry name" value="Sigma_54_int_dom_ATP-bd_2"/>
</dbReference>
<evidence type="ECO:0000256" key="1">
    <source>
        <dbReference type="ARBA" id="ARBA00022553"/>
    </source>
</evidence>
<dbReference type="Pfam" id="PF00072">
    <property type="entry name" value="Response_reg"/>
    <property type="match status" value="1"/>
</dbReference>
<dbReference type="SUPFAM" id="SSF46689">
    <property type="entry name" value="Homeodomain-like"/>
    <property type="match status" value="1"/>
</dbReference>
<dbReference type="SUPFAM" id="SSF52540">
    <property type="entry name" value="P-loop containing nucleoside triphosphate hydrolases"/>
    <property type="match status" value="1"/>
</dbReference>
<dbReference type="Gene3D" id="3.40.50.300">
    <property type="entry name" value="P-loop containing nucleotide triphosphate hydrolases"/>
    <property type="match status" value="1"/>
</dbReference>
<dbReference type="PRINTS" id="PR01590">
    <property type="entry name" value="HTHFIS"/>
</dbReference>
<feature type="region of interest" description="Disordered" evidence="9">
    <location>
        <begin position="395"/>
        <end position="442"/>
    </location>
</feature>
<dbReference type="PROSITE" id="PS50045">
    <property type="entry name" value="SIGMA54_INTERACT_4"/>
    <property type="match status" value="1"/>
</dbReference>
<gene>
    <name evidence="12" type="ORF">Q4535_16310</name>
</gene>
<dbReference type="Gene3D" id="1.10.8.60">
    <property type="match status" value="1"/>
</dbReference>
<dbReference type="InterPro" id="IPR009057">
    <property type="entry name" value="Homeodomain-like_sf"/>
</dbReference>
<evidence type="ECO:0000256" key="6">
    <source>
        <dbReference type="ARBA" id="ARBA00023125"/>
    </source>
</evidence>
<dbReference type="Pfam" id="PF00158">
    <property type="entry name" value="Sigma54_activat"/>
    <property type="match status" value="1"/>
</dbReference>
<proteinExistence type="predicted"/>
<dbReference type="InterPro" id="IPR002078">
    <property type="entry name" value="Sigma_54_int"/>
</dbReference>
<dbReference type="PANTHER" id="PTHR32071:SF57">
    <property type="entry name" value="C4-DICARBOXYLATE TRANSPORT TRANSCRIPTIONAL REGULATORY PROTEIN DCTD"/>
    <property type="match status" value="1"/>
</dbReference>
<dbReference type="Pfam" id="PF02954">
    <property type="entry name" value="HTH_8"/>
    <property type="match status" value="1"/>
</dbReference>
<evidence type="ECO:0000256" key="4">
    <source>
        <dbReference type="ARBA" id="ARBA00023012"/>
    </source>
</evidence>
<dbReference type="CDD" id="cd00009">
    <property type="entry name" value="AAA"/>
    <property type="match status" value="1"/>
</dbReference>
<accession>A0AAP4U4B8</accession>
<dbReference type="Pfam" id="PF25601">
    <property type="entry name" value="AAA_lid_14"/>
    <property type="match status" value="1"/>
</dbReference>
<feature type="domain" description="Sigma-54 factor interaction" evidence="10">
    <location>
        <begin position="153"/>
        <end position="382"/>
    </location>
</feature>
<keyword evidence="7" id="KW-0804">Transcription</keyword>
<dbReference type="Gene3D" id="3.40.50.2300">
    <property type="match status" value="1"/>
</dbReference>
<feature type="compositionally biased region" description="Basic and acidic residues" evidence="9">
    <location>
        <begin position="413"/>
        <end position="442"/>
    </location>
</feature>
<reference evidence="12" key="1">
    <citation type="submission" date="2023-07" db="EMBL/GenBank/DDBJ databases">
        <title>Genome content predicts the carbon catabolic preferences of heterotrophic bacteria.</title>
        <authorList>
            <person name="Gralka M."/>
        </authorList>
    </citation>
    <scope>NUCLEOTIDE SEQUENCE</scope>
    <source>
        <strain evidence="12">C2R13</strain>
    </source>
</reference>
<dbReference type="Gene3D" id="1.10.10.60">
    <property type="entry name" value="Homeodomain-like"/>
    <property type="match status" value="1"/>
</dbReference>
<evidence type="ECO:0000256" key="5">
    <source>
        <dbReference type="ARBA" id="ARBA00023015"/>
    </source>
</evidence>
<evidence type="ECO:0000256" key="9">
    <source>
        <dbReference type="SAM" id="MobiDB-lite"/>
    </source>
</evidence>